<keyword evidence="8" id="KW-0812">Transmembrane</keyword>
<dbReference type="KEGG" id="parq:DSM112329_00327"/>
<dbReference type="Pfam" id="PF13506">
    <property type="entry name" value="Glyco_transf_21"/>
    <property type="match status" value="1"/>
</dbReference>
<evidence type="ECO:0008006" key="12">
    <source>
        <dbReference type="Google" id="ProtNLM"/>
    </source>
</evidence>
<dbReference type="Gene3D" id="3.90.550.10">
    <property type="entry name" value="Spore Coat Polysaccharide Biosynthesis Protein SpsA, Chain A"/>
    <property type="match status" value="1"/>
</dbReference>
<keyword evidence="9" id="KW-1133">Transmembrane helix</keyword>
<evidence type="ECO:0000256" key="2">
    <source>
        <dbReference type="ARBA" id="ARBA00004760"/>
    </source>
</evidence>
<comment type="similarity">
    <text evidence="5">Belongs to the glycosyltransferase 2 family.</text>
</comment>
<evidence type="ECO:0000256" key="3">
    <source>
        <dbReference type="ARBA" id="ARBA00004776"/>
    </source>
</evidence>
<evidence type="ECO:0000256" key="6">
    <source>
        <dbReference type="ARBA" id="ARBA00022676"/>
    </source>
</evidence>
<evidence type="ECO:0000256" key="4">
    <source>
        <dbReference type="ARBA" id="ARBA00004991"/>
    </source>
</evidence>
<proteinExistence type="inferred from homology"/>
<name>A0AAU7APD8_9ACTN</name>
<protein>
    <recommendedName>
        <fullName evidence="12">Glycosyltransferase</fullName>
    </recommendedName>
</protein>
<evidence type="ECO:0000256" key="5">
    <source>
        <dbReference type="ARBA" id="ARBA00006739"/>
    </source>
</evidence>
<evidence type="ECO:0000256" key="1">
    <source>
        <dbReference type="ARBA" id="ARBA00004141"/>
    </source>
</evidence>
<comment type="subcellular location">
    <subcellularLocation>
        <location evidence="1">Membrane</location>
        <topology evidence="1">Multi-pass membrane protein</topology>
    </subcellularLocation>
</comment>
<dbReference type="EMBL" id="CP114014">
    <property type="protein sequence ID" value="XAY03509.1"/>
    <property type="molecule type" value="Genomic_DNA"/>
</dbReference>
<evidence type="ECO:0000256" key="10">
    <source>
        <dbReference type="ARBA" id="ARBA00023136"/>
    </source>
</evidence>
<organism evidence="11">
    <name type="scientific">Paraconexibacter sp. AEG42_29</name>
    <dbReference type="NCBI Taxonomy" id="2997339"/>
    <lineage>
        <taxon>Bacteria</taxon>
        <taxon>Bacillati</taxon>
        <taxon>Actinomycetota</taxon>
        <taxon>Thermoleophilia</taxon>
        <taxon>Solirubrobacterales</taxon>
        <taxon>Paraconexibacteraceae</taxon>
        <taxon>Paraconexibacter</taxon>
    </lineage>
</organism>
<dbReference type="InterPro" id="IPR025993">
    <property type="entry name" value="Ceramide_glucosylTrfase"/>
</dbReference>
<comment type="pathway">
    <text evidence="4">Sphingolipid metabolism.</text>
</comment>
<evidence type="ECO:0000256" key="9">
    <source>
        <dbReference type="ARBA" id="ARBA00022989"/>
    </source>
</evidence>
<accession>A0AAU7APD8</accession>
<dbReference type="InterPro" id="IPR029044">
    <property type="entry name" value="Nucleotide-diphossugar_trans"/>
</dbReference>
<keyword evidence="6" id="KW-0328">Glycosyltransferase</keyword>
<keyword evidence="10" id="KW-0472">Membrane</keyword>
<evidence type="ECO:0000256" key="8">
    <source>
        <dbReference type="ARBA" id="ARBA00022692"/>
    </source>
</evidence>
<comment type="pathway">
    <text evidence="2">Lipid metabolism; sphingolipid metabolism.</text>
</comment>
<evidence type="ECO:0000313" key="11">
    <source>
        <dbReference type="EMBL" id="XAY03509.1"/>
    </source>
</evidence>
<gene>
    <name evidence="11" type="ORF">DSM112329_00327</name>
</gene>
<dbReference type="SUPFAM" id="SSF53448">
    <property type="entry name" value="Nucleotide-diphospho-sugar transferases"/>
    <property type="match status" value="1"/>
</dbReference>
<dbReference type="AlphaFoldDB" id="A0AAU7APD8"/>
<keyword evidence="7" id="KW-0808">Transferase</keyword>
<dbReference type="GO" id="GO:0016757">
    <property type="term" value="F:glycosyltransferase activity"/>
    <property type="evidence" value="ECO:0007669"/>
    <property type="project" value="UniProtKB-KW"/>
</dbReference>
<sequence>MRAIELGPGDTLTVVDNRGVGVDEPDVLVAAAVATSYFARNAGAARGSAQWLVFLDADVRPPADLLDRLLADPVPDAAVGVIAGGVLDDPVGARGPAAARFAELQATMAQDATFDRGRWGFAKTAHAAVRREAFDAAGGFRPLVRSGGDADLSWRIRDLGWTLDHRPAAAVVHTSRTTIPRMLAQRFRHGSGAAWLDREHPGSLPPRRWPGLVWWGARRAAAGLAAAARRDRDAAVLGLLDGPAVWAFELGRRVPNRPRPGRGRR</sequence>
<reference evidence="11" key="1">
    <citation type="submission" date="2022-12" db="EMBL/GenBank/DDBJ databases">
        <title>Paraconexibacter alkalitolerans sp. nov. and Baekduia alba sp. nov., isolated from soil and emended description of the genera Paraconexibacter (Chun et al., 2020) and Baekduia (An et al., 2020).</title>
        <authorList>
            <person name="Vieira S."/>
            <person name="Huber K.J."/>
            <person name="Geppert A."/>
            <person name="Wolf J."/>
            <person name="Neumann-Schaal M."/>
            <person name="Muesken M."/>
            <person name="Overmann J."/>
        </authorList>
    </citation>
    <scope>NUCLEOTIDE SEQUENCE</scope>
    <source>
        <strain evidence="11">AEG42_29</strain>
    </source>
</reference>
<evidence type="ECO:0000256" key="7">
    <source>
        <dbReference type="ARBA" id="ARBA00022679"/>
    </source>
</evidence>
<dbReference type="PANTHER" id="PTHR43179">
    <property type="entry name" value="RHAMNOSYLTRANSFERASE WBBL"/>
    <property type="match status" value="1"/>
</dbReference>
<dbReference type="PANTHER" id="PTHR43179:SF12">
    <property type="entry name" value="GALACTOFURANOSYLTRANSFERASE GLFT2"/>
    <property type="match status" value="1"/>
</dbReference>
<comment type="pathway">
    <text evidence="3">Cell wall biogenesis; cell wall polysaccharide biosynthesis.</text>
</comment>